<dbReference type="EMBL" id="LR796194">
    <property type="protein sequence ID" value="CAB4126207.1"/>
    <property type="molecule type" value="Genomic_DNA"/>
</dbReference>
<accession>A0A6J7WFT3</accession>
<evidence type="ECO:0000313" key="1">
    <source>
        <dbReference type="EMBL" id="CAB4126207.1"/>
    </source>
</evidence>
<reference evidence="2" key="1">
    <citation type="submission" date="2020-05" db="EMBL/GenBank/DDBJ databases">
        <authorList>
            <person name="Chiriac C."/>
            <person name="Salcher M."/>
            <person name="Ghai R."/>
            <person name="Kavagutti S V."/>
        </authorList>
    </citation>
    <scope>NUCLEOTIDE SEQUENCE</scope>
</reference>
<proteinExistence type="predicted"/>
<evidence type="ECO:0000313" key="2">
    <source>
        <dbReference type="EMBL" id="CAB5170819.1"/>
    </source>
</evidence>
<gene>
    <name evidence="2" type="ORF">UFOVP153_41</name>
    <name evidence="1" type="ORF">UFOVP69_17</name>
</gene>
<protein>
    <submittedName>
        <fullName evidence="2">Uncharacterized protein</fullName>
    </submittedName>
</protein>
<dbReference type="EMBL" id="LR798204">
    <property type="protein sequence ID" value="CAB5170819.1"/>
    <property type="molecule type" value="Genomic_DNA"/>
</dbReference>
<name>A0A6J7WFT3_9CAUD</name>
<sequence length="95" mass="10973">MNYFNWKEFKGTGCQAVDMCAATIYAHRVKNVPIKAVHILPRMYGQYQQWADIEMKKLGGRRLTEEDALCFDGVYIEKGSDIQTTPIVIELWEQA</sequence>
<organism evidence="2">
    <name type="scientific">uncultured Caudovirales phage</name>
    <dbReference type="NCBI Taxonomy" id="2100421"/>
    <lineage>
        <taxon>Viruses</taxon>
        <taxon>Duplodnaviria</taxon>
        <taxon>Heunggongvirae</taxon>
        <taxon>Uroviricota</taxon>
        <taxon>Caudoviricetes</taxon>
        <taxon>Peduoviridae</taxon>
        <taxon>Maltschvirus</taxon>
        <taxon>Maltschvirus maltsch</taxon>
    </lineage>
</organism>